<dbReference type="Proteomes" id="UP000503018">
    <property type="component" value="Chromosome"/>
</dbReference>
<protein>
    <submittedName>
        <fullName evidence="2">Uncharacterized protein</fullName>
    </submittedName>
</protein>
<feature type="transmembrane region" description="Helical" evidence="1">
    <location>
        <begin position="31"/>
        <end position="52"/>
    </location>
</feature>
<dbReference type="EMBL" id="CP053015">
    <property type="protein sequence ID" value="QJQ32166.1"/>
    <property type="molecule type" value="Genomic_DNA"/>
</dbReference>
<dbReference type="AlphaFoldDB" id="A0A6M4ATV9"/>
<name>A0A6M4ATV9_9SPHN</name>
<keyword evidence="3" id="KW-1185">Reference proteome</keyword>
<keyword evidence="1" id="KW-0472">Membrane</keyword>
<accession>A0A6M4ATV9</accession>
<dbReference type="RefSeq" id="WP_169945106.1">
    <property type="nucleotide sequence ID" value="NZ_CP053015.1"/>
</dbReference>
<keyword evidence="1" id="KW-1133">Transmembrane helix</keyword>
<evidence type="ECO:0000313" key="2">
    <source>
        <dbReference type="EMBL" id="QJQ32166.1"/>
    </source>
</evidence>
<keyword evidence="1" id="KW-0812">Transmembrane</keyword>
<sequence length="128" mass="13430">MQTDTGRALSALPTGLSPDAAARPGAMARLILRRVGITPLLSLLAGSLLVILPAHPASGQTMAAHALARVVVLPHAVRLQRGQVTIMRQGQPATITPPELSLPVARPCLIDRDQLVNGSCRMVIVDLP</sequence>
<evidence type="ECO:0000256" key="1">
    <source>
        <dbReference type="SAM" id="Phobius"/>
    </source>
</evidence>
<gene>
    <name evidence="2" type="ORF">GV829_06610</name>
</gene>
<proteinExistence type="predicted"/>
<reference evidence="2 3" key="1">
    <citation type="submission" date="2020-01" db="EMBL/GenBank/DDBJ databases">
        <title>Sphingomonas sp. strain CSW-10.</title>
        <authorList>
            <person name="Chen W.-M."/>
        </authorList>
    </citation>
    <scope>NUCLEOTIDE SEQUENCE [LARGE SCALE GENOMIC DNA]</scope>
    <source>
        <strain evidence="2 3">CSW-10</strain>
    </source>
</reference>
<evidence type="ECO:0000313" key="3">
    <source>
        <dbReference type="Proteomes" id="UP000503018"/>
    </source>
</evidence>
<organism evidence="2 3">
    <name type="scientific">Sphingomonas lacunae</name>
    <dbReference type="NCBI Taxonomy" id="2698828"/>
    <lineage>
        <taxon>Bacteria</taxon>
        <taxon>Pseudomonadati</taxon>
        <taxon>Pseudomonadota</taxon>
        <taxon>Alphaproteobacteria</taxon>
        <taxon>Sphingomonadales</taxon>
        <taxon>Sphingomonadaceae</taxon>
        <taxon>Sphingomonas</taxon>
    </lineage>
</organism>
<dbReference type="KEGG" id="slan:GV829_06610"/>